<dbReference type="InterPro" id="IPR003593">
    <property type="entry name" value="AAA+_ATPase"/>
</dbReference>
<evidence type="ECO:0000259" key="9">
    <source>
        <dbReference type="PROSITE" id="PS50929"/>
    </source>
</evidence>
<dbReference type="Pfam" id="PF00664">
    <property type="entry name" value="ABC_membrane"/>
    <property type="match status" value="1"/>
</dbReference>
<evidence type="ECO:0000259" key="8">
    <source>
        <dbReference type="PROSITE" id="PS50893"/>
    </source>
</evidence>
<sequence length="588" mass="62836">MAERRLGPLFAVAHYLAPYRWRLAAAATALLLTAGATLAMGRGIQFLIDRGLTGGTSAELGRAVGLILFISTLIAAGTFVRFYLVSWLGERVSADLRLAVFNNLVRLHPAYFEENRAGEILSRLTADTTLLQTIIGSSLSMALRNALTLTGALIMMFITNLGLSLIIAATVPLVLLPILIFGRRVRRLSSESQDSIASVGSYAGEIFQNIKVVQSFNREGDEVKAFGHEVERAFAIARRRVRQRAILVGAAILLLFGGLAAMIWSGGQDVIAGAMSGGELAAFAFYAIMVGSGFATLSEVWGELQRAAGAAERLLELAAAKSALPDEPRQAAGSGARMAFEAVTFHYPSRPATPALSEFSLAIPAGRSLALVGPSGAGKSTVFELLQRFYDPDAGAITLDGTDLRDLSLADLRDQLALVPQQPVLFSADVRYNIAYGRPGATAADIETAARRAHAHEFIERLPDGYATELGDRGVRLSGGQRQRIALARAILKDPKILLLDEATSALDAESEHQVQLALAEVMAGRTTVIIAHRLATIRHVDQIAVLDGGRVVATGSHAQLLAENPLYARLASLQFRDDPVSEAPLRA</sequence>
<dbReference type="RefSeq" id="WP_035517945.1">
    <property type="nucleotide sequence ID" value="NZ_KN234794.1"/>
</dbReference>
<dbReference type="SUPFAM" id="SSF52540">
    <property type="entry name" value="P-loop containing nucleoside triphosphate hydrolases"/>
    <property type="match status" value="1"/>
</dbReference>
<protein>
    <submittedName>
        <fullName evidence="10">Lipid A export ATP-binding protein/permease protein MsbA</fullName>
    </submittedName>
</protein>
<comment type="subcellular location">
    <subcellularLocation>
        <location evidence="1">Cell membrane</location>
        <topology evidence="1">Multi-pass membrane protein</topology>
    </subcellularLocation>
</comment>
<evidence type="ECO:0000256" key="5">
    <source>
        <dbReference type="ARBA" id="ARBA00022989"/>
    </source>
</evidence>
<gene>
    <name evidence="10" type="ORF">HRUBRA_02275</name>
</gene>
<dbReference type="GO" id="GO:0005886">
    <property type="term" value="C:plasma membrane"/>
    <property type="evidence" value="ECO:0007669"/>
    <property type="project" value="UniProtKB-SubCell"/>
</dbReference>
<feature type="transmembrane region" description="Helical" evidence="7">
    <location>
        <begin position="142"/>
        <end position="159"/>
    </location>
</feature>
<dbReference type="InterPro" id="IPR011918">
    <property type="entry name" value="ABC_MsbA_ATP-bd"/>
</dbReference>
<dbReference type="HOGENOM" id="CLU_000604_84_3_6"/>
<feature type="transmembrane region" description="Helical" evidence="7">
    <location>
        <begin position="270"/>
        <end position="297"/>
    </location>
</feature>
<dbReference type="InterPro" id="IPR036640">
    <property type="entry name" value="ABC1_TM_sf"/>
</dbReference>
<dbReference type="CDD" id="cd03249">
    <property type="entry name" value="ABC_MTABC3_MDL1_MDL2"/>
    <property type="match status" value="1"/>
</dbReference>
<dbReference type="AlphaFoldDB" id="A0A095WWZ9"/>
<dbReference type="GO" id="GO:0016887">
    <property type="term" value="F:ATP hydrolysis activity"/>
    <property type="evidence" value="ECO:0007669"/>
    <property type="project" value="InterPro"/>
</dbReference>
<dbReference type="FunFam" id="3.40.50.300:FF:000218">
    <property type="entry name" value="Multidrug ABC transporter ATP-binding protein"/>
    <property type="match status" value="1"/>
</dbReference>
<dbReference type="SUPFAM" id="SSF90123">
    <property type="entry name" value="ABC transporter transmembrane region"/>
    <property type="match status" value="1"/>
</dbReference>
<dbReference type="PATRIC" id="fig|1265313.6.peg.2246"/>
<evidence type="ECO:0000256" key="2">
    <source>
        <dbReference type="ARBA" id="ARBA00022692"/>
    </source>
</evidence>
<evidence type="ECO:0000313" key="10">
    <source>
        <dbReference type="EMBL" id="KGE03134.1"/>
    </source>
</evidence>
<dbReference type="PROSITE" id="PS50929">
    <property type="entry name" value="ABC_TM1F"/>
    <property type="match status" value="1"/>
</dbReference>
<dbReference type="GO" id="GO:0005524">
    <property type="term" value="F:ATP binding"/>
    <property type="evidence" value="ECO:0007669"/>
    <property type="project" value="UniProtKB-KW"/>
</dbReference>
<evidence type="ECO:0000256" key="1">
    <source>
        <dbReference type="ARBA" id="ARBA00004651"/>
    </source>
</evidence>
<dbReference type="InterPro" id="IPR011527">
    <property type="entry name" value="ABC1_TM_dom"/>
</dbReference>
<dbReference type="GO" id="GO:0090374">
    <property type="term" value="P:oligopeptide export from mitochondrion"/>
    <property type="evidence" value="ECO:0007669"/>
    <property type="project" value="TreeGrafter"/>
</dbReference>
<dbReference type="STRING" id="1265313.HRUBRA_02275"/>
<evidence type="ECO:0000313" key="11">
    <source>
        <dbReference type="Proteomes" id="UP000029640"/>
    </source>
</evidence>
<evidence type="ECO:0000256" key="7">
    <source>
        <dbReference type="SAM" id="Phobius"/>
    </source>
</evidence>
<dbReference type="InterPro" id="IPR017871">
    <property type="entry name" value="ABC_transporter-like_CS"/>
</dbReference>
<dbReference type="PANTHER" id="PTHR43394">
    <property type="entry name" value="ATP-DEPENDENT PERMEASE MDL1, MITOCHONDRIAL"/>
    <property type="match status" value="1"/>
</dbReference>
<keyword evidence="2 7" id="KW-0812">Transmembrane</keyword>
<evidence type="ECO:0000256" key="6">
    <source>
        <dbReference type="ARBA" id="ARBA00023136"/>
    </source>
</evidence>
<keyword evidence="5 7" id="KW-1133">Transmembrane helix</keyword>
<reference evidence="10 11" key="1">
    <citation type="journal article" date="2014" name="Genome Announc.">
        <title>Genome Sequence of Gammaproteobacterial Pseudohaliea rubra Type Strain DSM 19751, Isolated from Coastal Seawater of the Mediterranean Sea.</title>
        <authorList>
            <person name="Spring S."/>
            <person name="Fiebig A."/>
            <person name="Riedel T."/>
            <person name="Goker M."/>
            <person name="Klenk H.P."/>
        </authorList>
    </citation>
    <scope>NUCLEOTIDE SEQUENCE [LARGE SCALE GENOMIC DNA]</scope>
    <source>
        <strain evidence="10 11">DSM 19751</strain>
    </source>
</reference>
<dbReference type="InterPro" id="IPR039421">
    <property type="entry name" value="Type_1_exporter"/>
</dbReference>
<accession>A0A095WWZ9</accession>
<evidence type="ECO:0000256" key="4">
    <source>
        <dbReference type="ARBA" id="ARBA00022840"/>
    </source>
</evidence>
<feature type="transmembrane region" description="Helical" evidence="7">
    <location>
        <begin position="63"/>
        <end position="84"/>
    </location>
</feature>
<dbReference type="Gene3D" id="1.20.1560.10">
    <property type="entry name" value="ABC transporter type 1, transmembrane domain"/>
    <property type="match status" value="1"/>
</dbReference>
<evidence type="ECO:0000256" key="3">
    <source>
        <dbReference type="ARBA" id="ARBA00022741"/>
    </source>
</evidence>
<dbReference type="CDD" id="cd18575">
    <property type="entry name" value="ABC_6TM_bac_exporter_ABCB8_10_like"/>
    <property type="match status" value="1"/>
</dbReference>
<dbReference type="PANTHER" id="PTHR43394:SF1">
    <property type="entry name" value="ATP-BINDING CASSETTE SUB-FAMILY B MEMBER 10, MITOCHONDRIAL"/>
    <property type="match status" value="1"/>
</dbReference>
<dbReference type="eggNOG" id="COG1132">
    <property type="taxonomic scope" value="Bacteria"/>
</dbReference>
<dbReference type="OrthoDB" id="9806127at2"/>
<dbReference type="EMBL" id="AUVB01000068">
    <property type="protein sequence ID" value="KGE03134.1"/>
    <property type="molecule type" value="Genomic_DNA"/>
</dbReference>
<name>A0A095WWZ9_9GAMM</name>
<organism evidence="10 11">
    <name type="scientific">Pseudohaliea rubra DSM 19751</name>
    <dbReference type="NCBI Taxonomy" id="1265313"/>
    <lineage>
        <taxon>Bacteria</taxon>
        <taxon>Pseudomonadati</taxon>
        <taxon>Pseudomonadota</taxon>
        <taxon>Gammaproteobacteria</taxon>
        <taxon>Cellvibrionales</taxon>
        <taxon>Halieaceae</taxon>
        <taxon>Pseudohaliea</taxon>
    </lineage>
</organism>
<dbReference type="SMART" id="SM00382">
    <property type="entry name" value="AAA"/>
    <property type="match status" value="1"/>
</dbReference>
<keyword evidence="6 7" id="KW-0472">Membrane</keyword>
<feature type="domain" description="ABC transporter" evidence="8">
    <location>
        <begin position="338"/>
        <end position="574"/>
    </location>
</feature>
<keyword evidence="3" id="KW-0547">Nucleotide-binding</keyword>
<dbReference type="Gene3D" id="3.40.50.300">
    <property type="entry name" value="P-loop containing nucleotide triphosphate hydrolases"/>
    <property type="match status" value="1"/>
</dbReference>
<dbReference type="GO" id="GO:0015421">
    <property type="term" value="F:ABC-type oligopeptide transporter activity"/>
    <property type="evidence" value="ECO:0007669"/>
    <property type="project" value="TreeGrafter"/>
</dbReference>
<dbReference type="InterPro" id="IPR027417">
    <property type="entry name" value="P-loop_NTPase"/>
</dbReference>
<dbReference type="Pfam" id="PF00005">
    <property type="entry name" value="ABC_tran"/>
    <property type="match status" value="1"/>
</dbReference>
<feature type="transmembrane region" description="Helical" evidence="7">
    <location>
        <begin position="165"/>
        <end position="182"/>
    </location>
</feature>
<proteinExistence type="predicted"/>
<keyword evidence="11" id="KW-1185">Reference proteome</keyword>
<dbReference type="PROSITE" id="PS50893">
    <property type="entry name" value="ABC_TRANSPORTER_2"/>
    <property type="match status" value="1"/>
</dbReference>
<dbReference type="PROSITE" id="PS00211">
    <property type="entry name" value="ABC_TRANSPORTER_1"/>
    <property type="match status" value="1"/>
</dbReference>
<feature type="domain" description="ABC transmembrane type-1" evidence="9">
    <location>
        <begin position="24"/>
        <end position="306"/>
    </location>
</feature>
<dbReference type="InterPro" id="IPR003439">
    <property type="entry name" value="ABC_transporter-like_ATP-bd"/>
</dbReference>
<feature type="transmembrane region" description="Helical" evidence="7">
    <location>
        <begin position="245"/>
        <end position="264"/>
    </location>
</feature>
<keyword evidence="4 10" id="KW-0067">ATP-binding</keyword>
<comment type="caution">
    <text evidence="10">The sequence shown here is derived from an EMBL/GenBank/DDBJ whole genome shotgun (WGS) entry which is preliminary data.</text>
</comment>
<dbReference type="Proteomes" id="UP000029640">
    <property type="component" value="Unassembled WGS sequence"/>
</dbReference>
<dbReference type="NCBIfam" id="TIGR02204">
    <property type="entry name" value="MsbA_rel"/>
    <property type="match status" value="1"/>
</dbReference>